<evidence type="ECO:0000256" key="1">
    <source>
        <dbReference type="SAM" id="MobiDB-lite"/>
    </source>
</evidence>
<protein>
    <submittedName>
        <fullName evidence="2">Uncharacterized protein</fullName>
    </submittedName>
</protein>
<name>A0A1E1XKE9_AMBSC</name>
<reference evidence="2" key="2">
    <citation type="journal article" date="2017" name="Front. Cell. Infect. Microbiol.">
        <title>Analysis of the Salivary Gland Transcriptome of Unfed and Partially Fed Amblyomma sculptum Ticks and Descriptive Proteome of the Saliva.</title>
        <authorList>
            <person name="Esteves E."/>
            <person name="Maruyama S.R."/>
            <person name="Kawahara R."/>
            <person name="Fujita A."/>
            <person name="Martins L.A."/>
            <person name="Righi A.A."/>
            <person name="Costa F.B."/>
            <person name="Palmisano G."/>
            <person name="Labruna M.B."/>
            <person name="Sa-Nunes A."/>
            <person name="Ribeiro J.M.C."/>
            <person name="Fogaca A.C."/>
        </authorList>
    </citation>
    <scope>NUCLEOTIDE SEQUENCE</scope>
</reference>
<feature type="compositionally biased region" description="Basic and acidic residues" evidence="1">
    <location>
        <begin position="358"/>
        <end position="387"/>
    </location>
</feature>
<dbReference type="EMBL" id="GFAA01003637">
    <property type="protein sequence ID" value="JAT99797.1"/>
    <property type="molecule type" value="mRNA"/>
</dbReference>
<accession>A0A1E1XKE9</accession>
<feature type="compositionally biased region" description="Basic and acidic residues" evidence="1">
    <location>
        <begin position="465"/>
        <end position="484"/>
    </location>
</feature>
<evidence type="ECO:0000313" key="2">
    <source>
        <dbReference type="EMBL" id="JAT99797.1"/>
    </source>
</evidence>
<feature type="region of interest" description="Disordered" evidence="1">
    <location>
        <begin position="358"/>
        <end position="487"/>
    </location>
</feature>
<feature type="region of interest" description="Disordered" evidence="1">
    <location>
        <begin position="304"/>
        <end position="342"/>
    </location>
</feature>
<sequence>MDLMTWPEADLLALCEELGAVVEEEMEKGDICKSLLETADEETIRFTWELLKPELKKAEDKRKRVEEQRLAAEQRKRDIEKRKRDIEEQERELKRMELRVEMLRGAVKNEGCVTSTKAESEKAECQEQAQVGSRKLCEKTQHAEHKRNSIIAKVDQSIVEGNWDLTRSQLRVFKRGESISKFIDNFESICEKSKLDNEIWSHMLVSLLPPQPANVVLSLSNEDMDDYGTAKAALFRHFGVWTECVSGRLNLNGKVREPFKYDTASVQTKPAKLKTVAESKGLNTANKKQVRYRHVWDRNATTLKRSSEEVRETVSERDRRNARIEGPMHASGRNEGAAGKGEHLAPEFKGKARETVAEPGHLVDRKQESKHMCDRQSGRAGKGEHPTRRLQRKARQSVADLNKRAVTSAKFVQASKRHGRKKEVEVPISTGPQSEIEGSLKKCAQNSAEQSHRRVDDIDEPGELEGSKEDAQTKEDSTQRHESPNLEAGIRPAVDCVEVVRSCDASEIVRQPGEKCILSMCGKLKDSVVRPDVHAGGSQQTEEMSAPLPEQKGLEGSCLELTAQRVADVKEDGAVPEPREKNRIACQKADSDRATRADRSDSKPPKNVRKLSPKDESGSKPTKRPRAKVAESCCLKTRAVSMIMSRPAGNRAPVSRKRRIKVAVTRSDCRSIRPRDSLKVFGMIARQKKTAS</sequence>
<proteinExistence type="evidence at transcript level"/>
<dbReference type="PANTHER" id="PTHR46888:SF1">
    <property type="entry name" value="RIBONUCLEASE H"/>
    <property type="match status" value="1"/>
</dbReference>
<dbReference type="AlphaFoldDB" id="A0A1E1XKE9"/>
<feature type="region of interest" description="Disordered" evidence="1">
    <location>
        <begin position="62"/>
        <end position="86"/>
    </location>
</feature>
<dbReference type="PANTHER" id="PTHR46888">
    <property type="entry name" value="ZINC KNUCKLE DOMAINCONTAINING PROTEIN-RELATED"/>
    <property type="match status" value="1"/>
</dbReference>
<organism evidence="2">
    <name type="scientific">Amblyomma sculptum</name>
    <name type="common">Tick</name>
    <dbReference type="NCBI Taxonomy" id="1581419"/>
    <lineage>
        <taxon>Eukaryota</taxon>
        <taxon>Metazoa</taxon>
        <taxon>Ecdysozoa</taxon>
        <taxon>Arthropoda</taxon>
        <taxon>Chelicerata</taxon>
        <taxon>Arachnida</taxon>
        <taxon>Acari</taxon>
        <taxon>Parasitiformes</taxon>
        <taxon>Ixodida</taxon>
        <taxon>Ixodoidea</taxon>
        <taxon>Ixodidae</taxon>
        <taxon>Amblyomminae</taxon>
        <taxon>Amblyomma</taxon>
    </lineage>
</organism>
<feature type="region of interest" description="Disordered" evidence="1">
    <location>
        <begin position="570"/>
        <end position="631"/>
    </location>
</feature>
<feature type="compositionally biased region" description="Basic and acidic residues" evidence="1">
    <location>
        <begin position="305"/>
        <end position="323"/>
    </location>
</feature>
<reference evidence="2" key="1">
    <citation type="submission" date="2016-09" db="EMBL/GenBank/DDBJ databases">
        <authorList>
            <person name="Capua I."/>
            <person name="De Benedictis P."/>
            <person name="Joannis T."/>
            <person name="Lombin L.H."/>
            <person name="Cattoli G."/>
        </authorList>
    </citation>
    <scope>NUCLEOTIDE SEQUENCE</scope>
</reference>
<feature type="compositionally biased region" description="Basic and acidic residues" evidence="1">
    <location>
        <begin position="570"/>
        <end position="604"/>
    </location>
</feature>